<dbReference type="GO" id="GO:0051601">
    <property type="term" value="P:exocyst localization"/>
    <property type="evidence" value="ECO:0007669"/>
    <property type="project" value="TreeGrafter"/>
</dbReference>
<dbReference type="EMBL" id="NHOQ01000541">
    <property type="protein sequence ID" value="PWA29504.1"/>
    <property type="molecule type" value="Genomic_DNA"/>
</dbReference>
<protein>
    <recommendedName>
        <fullName evidence="3">Exocyst complex component Sec6</fullName>
    </recommendedName>
</protein>
<organism evidence="1 2">
    <name type="scientific">Gambusia affinis</name>
    <name type="common">Western mosquitofish</name>
    <name type="synonym">Heterandria affinis</name>
    <dbReference type="NCBI Taxonomy" id="33528"/>
    <lineage>
        <taxon>Eukaryota</taxon>
        <taxon>Metazoa</taxon>
        <taxon>Chordata</taxon>
        <taxon>Craniata</taxon>
        <taxon>Vertebrata</taxon>
        <taxon>Euteleostomi</taxon>
        <taxon>Actinopterygii</taxon>
        <taxon>Neopterygii</taxon>
        <taxon>Teleostei</taxon>
        <taxon>Neoteleostei</taxon>
        <taxon>Acanthomorphata</taxon>
        <taxon>Ovalentaria</taxon>
        <taxon>Atherinomorphae</taxon>
        <taxon>Cyprinodontiformes</taxon>
        <taxon>Poeciliidae</taxon>
        <taxon>Poeciliinae</taxon>
        <taxon>Gambusia</taxon>
    </lineage>
</organism>
<evidence type="ECO:0000313" key="1">
    <source>
        <dbReference type="EMBL" id="PWA29504.1"/>
    </source>
</evidence>
<dbReference type="GO" id="GO:0006887">
    <property type="term" value="P:exocytosis"/>
    <property type="evidence" value="ECO:0007669"/>
    <property type="project" value="InterPro"/>
</dbReference>
<dbReference type="AlphaFoldDB" id="A0A315W1S5"/>
<accession>A0A315W1S5</accession>
<dbReference type="InterPro" id="IPR010326">
    <property type="entry name" value="EXOC3/Sec6"/>
</dbReference>
<keyword evidence="2" id="KW-1185">Reference proteome</keyword>
<comment type="caution">
    <text evidence="1">The sequence shown here is derived from an EMBL/GenBank/DDBJ whole genome shotgun (WGS) entry which is preliminary data.</text>
</comment>
<dbReference type="GO" id="GO:0000145">
    <property type="term" value="C:exocyst"/>
    <property type="evidence" value="ECO:0007669"/>
    <property type="project" value="InterPro"/>
</dbReference>
<dbReference type="GO" id="GO:0000149">
    <property type="term" value="F:SNARE binding"/>
    <property type="evidence" value="ECO:0007669"/>
    <property type="project" value="TreeGrafter"/>
</dbReference>
<reference evidence="1 2" key="1">
    <citation type="journal article" date="2018" name="G3 (Bethesda)">
        <title>A High-Quality Reference Genome for the Invasive Mosquitofish Gambusia affinis Using a Chicago Library.</title>
        <authorList>
            <person name="Hoffberg S.L."/>
            <person name="Troendle N.J."/>
            <person name="Glenn T.C."/>
            <person name="Mahmud O."/>
            <person name="Louha S."/>
            <person name="Chalopin D."/>
            <person name="Bennetzen J.L."/>
            <person name="Mauricio R."/>
        </authorList>
    </citation>
    <scope>NUCLEOTIDE SEQUENCE [LARGE SCALE GENOMIC DNA]</scope>
    <source>
        <strain evidence="1">NE01/NJP1002.9</strain>
        <tissue evidence="1">Muscle</tissue>
    </source>
</reference>
<name>A0A315W1S5_GAMAF</name>
<evidence type="ECO:0000313" key="2">
    <source>
        <dbReference type="Proteomes" id="UP000250572"/>
    </source>
</evidence>
<gene>
    <name evidence="1" type="ORF">CCH79_00007787</name>
</gene>
<dbReference type="Proteomes" id="UP000250572">
    <property type="component" value="Unassembled WGS sequence"/>
</dbReference>
<evidence type="ECO:0008006" key="3">
    <source>
        <dbReference type="Google" id="ProtNLM"/>
    </source>
</evidence>
<proteinExistence type="predicted"/>
<dbReference type="PANTHER" id="PTHR21292:SF12">
    <property type="entry name" value="EXOCYST COMPLEX COMPONENT 3-LIKE PROTEIN"/>
    <property type="match status" value="1"/>
</dbReference>
<dbReference type="PANTHER" id="PTHR21292">
    <property type="entry name" value="EXOCYST COMPLEX COMPONENT SEC6-RELATED"/>
    <property type="match status" value="1"/>
</dbReference>
<sequence>MKKLWGKMSKRVQRMDSTKPLMQNNNDYDDEIVKNNHATSGDDFLCQIRDHFDALLQNISTTKSWTVLTNWVSQRYVEVRDSLGKILDADRTQIDYSEETYAQLYVDVIQCVNAMPKLVQEKRLLSIEVKKVCFQELQSFVERYNSEQVEILHKKAEAWRENPETLWVFLKTLKTCIELRQHIQAEGCARAGSVDETKKTLEELEGLTLDLTKKIATELAESCLKDYFKSASRSSGCFLLRQPGERDCELFDSLRNHFPKVPYALDEQTIVMNEVYKVVAHSYLKHVLQKSHPILKKQWRSDVGKAVKEDADELHNTISDLAPGVQKWNRLLLVIQEVSNCKDLDSYKLTIALKQEEIEKQSEDQELVTKLLRWRGLPEGQVREVLDALPGRPPRPKSKPLVLRFSCCRCCR</sequence>